<dbReference type="OrthoDB" id="6194490at2"/>
<feature type="transmembrane region" description="Helical" evidence="2">
    <location>
        <begin position="68"/>
        <end position="93"/>
    </location>
</feature>
<gene>
    <name evidence="4" type="ORF">EPA93_34500</name>
</gene>
<dbReference type="Pfam" id="PF13349">
    <property type="entry name" value="DUF4097"/>
    <property type="match status" value="1"/>
</dbReference>
<evidence type="ECO:0000256" key="2">
    <source>
        <dbReference type="SAM" id="Phobius"/>
    </source>
</evidence>
<evidence type="ECO:0000256" key="1">
    <source>
        <dbReference type="SAM" id="MobiDB-lite"/>
    </source>
</evidence>
<evidence type="ECO:0000313" key="5">
    <source>
        <dbReference type="Proteomes" id="UP000290365"/>
    </source>
</evidence>
<keyword evidence="5" id="KW-1185">Reference proteome</keyword>
<dbReference type="InterPro" id="IPR025164">
    <property type="entry name" value="Toastrack_DUF4097"/>
</dbReference>
<keyword evidence="2" id="KW-0472">Membrane</keyword>
<dbReference type="EMBL" id="CP035758">
    <property type="protein sequence ID" value="QBD80807.1"/>
    <property type="molecule type" value="Genomic_DNA"/>
</dbReference>
<feature type="region of interest" description="Disordered" evidence="1">
    <location>
        <begin position="1"/>
        <end position="38"/>
    </location>
</feature>
<protein>
    <recommendedName>
        <fullName evidence="3">DUF4097 domain-containing protein</fullName>
    </recommendedName>
</protein>
<dbReference type="Proteomes" id="UP000290365">
    <property type="component" value="Chromosome"/>
</dbReference>
<proteinExistence type="predicted"/>
<evidence type="ECO:0000313" key="4">
    <source>
        <dbReference type="EMBL" id="QBD80807.1"/>
    </source>
</evidence>
<dbReference type="KEGG" id="kbs:EPA93_34500"/>
<name>A0A4P6JYK0_KTERU</name>
<keyword evidence="2" id="KW-1133">Transmembrane helix</keyword>
<feature type="compositionally biased region" description="Polar residues" evidence="1">
    <location>
        <begin position="311"/>
        <end position="328"/>
    </location>
</feature>
<feature type="domain" description="DUF4097" evidence="3">
    <location>
        <begin position="131"/>
        <end position="345"/>
    </location>
</feature>
<dbReference type="AlphaFoldDB" id="A0A4P6JYK0"/>
<keyword evidence="2" id="KW-0812">Transmembrane</keyword>
<dbReference type="RefSeq" id="WP_129891869.1">
    <property type="nucleotide sequence ID" value="NZ_CP035758.1"/>
</dbReference>
<sequence>MHNQEGMFAEQGMPEGTRERASRAMYEQPSRERAEYNYGEYNESYAEPGSRQQGGAKLRAPQQRSGRISIPMIVVLLLLIVLGVSGCLGLRLFESPLRDYTEASASHNFTVSSHPVLEIKGAKGDVHIHRGNTDQVTITAKMSGLDRAINANAIPVSYSQQGDTIAVTVSQSRDHFFAASTNLDVLAPETTSVQLDKQSGDVKIEDINGPITSHLADGHTELDNVQGRVDLESVKGDIELKNFTGQLNATTVHGHISLRDSELSGKSHLQTTEGDIEVEGSLDAQSNSSLSTDDGNIKLKLPPDAILQVSEHTSSGEYKNELAETSDNGPHPLLQLKTRKGDIRIEKQ</sequence>
<feature type="region of interest" description="Disordered" evidence="1">
    <location>
        <begin position="311"/>
        <end position="348"/>
    </location>
</feature>
<accession>A0A4P6JYK0</accession>
<feature type="compositionally biased region" description="Basic and acidic residues" evidence="1">
    <location>
        <begin position="339"/>
        <end position="348"/>
    </location>
</feature>
<evidence type="ECO:0000259" key="3">
    <source>
        <dbReference type="Pfam" id="PF13349"/>
    </source>
</evidence>
<reference evidence="4 5" key="1">
    <citation type="submission" date="2019-01" db="EMBL/GenBank/DDBJ databases">
        <title>Ktedonosporobacter rubrisoli SCAWS-G2.</title>
        <authorList>
            <person name="Huang Y."/>
            <person name="Yan B."/>
        </authorList>
    </citation>
    <scope>NUCLEOTIDE SEQUENCE [LARGE SCALE GENOMIC DNA]</scope>
    <source>
        <strain evidence="4 5">SCAWS-G2</strain>
    </source>
</reference>
<organism evidence="4 5">
    <name type="scientific">Ktedonosporobacter rubrisoli</name>
    <dbReference type="NCBI Taxonomy" id="2509675"/>
    <lineage>
        <taxon>Bacteria</taxon>
        <taxon>Bacillati</taxon>
        <taxon>Chloroflexota</taxon>
        <taxon>Ktedonobacteria</taxon>
        <taxon>Ktedonobacterales</taxon>
        <taxon>Ktedonosporobacteraceae</taxon>
        <taxon>Ktedonosporobacter</taxon>
    </lineage>
</organism>